<gene>
    <name evidence="2" type="ORF">ENV62_08970</name>
</gene>
<name>A0A7C3WKA2_9BACT</name>
<dbReference type="PANTHER" id="PTHR42899:SF1">
    <property type="entry name" value="SPERMATOGENESIS-ASSOCIATED PROTEIN 20"/>
    <property type="match status" value="1"/>
</dbReference>
<dbReference type="InterPro" id="IPR036249">
    <property type="entry name" value="Thioredoxin-like_sf"/>
</dbReference>
<dbReference type="SUPFAM" id="SSF52833">
    <property type="entry name" value="Thioredoxin-like"/>
    <property type="match status" value="1"/>
</dbReference>
<comment type="caution">
    <text evidence="2">The sequence shown here is derived from an EMBL/GenBank/DDBJ whole genome shotgun (WGS) entry which is preliminary data.</text>
</comment>
<dbReference type="EMBL" id="DTHB01000053">
    <property type="protein sequence ID" value="HGB15351.1"/>
    <property type="molecule type" value="Genomic_DNA"/>
</dbReference>
<dbReference type="InterPro" id="IPR008928">
    <property type="entry name" value="6-hairpin_glycosidase_sf"/>
</dbReference>
<sequence>MRRNRAGNLQRNPIMARQSKPNRLAEATSPYLRQHRYNPVDWYPWGPEALEKAKREDKPIFLSIGYATCHWCHVMARECFEDPEIAALMNEHFVNIKVDREERPDLDEIYLNAVTMLSGRGGWPLSVFLTPDLQPFYGGTYFPPEDRSGIPGFRRLLQALAKAYQENRAPLRDMAAKVEEGLKRLAEMPGLVREPQIEEMSSAAENLKKEFDPVNGGFGQAPKFPRALELAFLLHYSHYRKDPRAWEIFAFSLEKMARGGIYDQVGGGFHRYAVDEKWVVPHFEKMLYDNALLAPLYLAHYQITGHNFSRRIARETLDFCLRELEAPQGAFYSALDADSEGEEGKFYVWTKEEFDRVLPPDLAPLAATALGVTPEGNFEGKNVLTRPFSEAELAERFSLSPDKVRLDLRMALEQLYKIRRRRVRPFRDEKIIVSWNGLMISALCLGTQVLGHKLYYDAADRGAKFIFDHFVQEERLYRIWAAGKASIPGFLEDYAHLANACLDLFETDFNPEWLAAARYLAKLMERQFLDQADGSFHYVAPDHDTPLVRSKNVYDQTIPSGNSMAARVFWRLYRFTDEAHFLDRAKGVINRFTETALRNPWGFAHFLTGVLLYLTPPLDITLVGAPGHPKLQEMLAAVYRRFLPERRLLVKDPTDCTRLEELAPPAKTFAPYGDGPAAYLCHAFTCQPPVREPEELVARLARLPA</sequence>
<dbReference type="PANTHER" id="PTHR42899">
    <property type="entry name" value="SPERMATOGENESIS-ASSOCIATED PROTEIN 20"/>
    <property type="match status" value="1"/>
</dbReference>
<dbReference type="AlphaFoldDB" id="A0A7C3WKA2"/>
<dbReference type="PIRSF" id="PIRSF006402">
    <property type="entry name" value="UCP006402_thioredoxin"/>
    <property type="match status" value="1"/>
</dbReference>
<organism evidence="2">
    <name type="scientific">Desulfobacca acetoxidans</name>
    <dbReference type="NCBI Taxonomy" id="60893"/>
    <lineage>
        <taxon>Bacteria</taxon>
        <taxon>Pseudomonadati</taxon>
        <taxon>Thermodesulfobacteriota</taxon>
        <taxon>Desulfobaccia</taxon>
        <taxon>Desulfobaccales</taxon>
        <taxon>Desulfobaccaceae</taxon>
        <taxon>Desulfobacca</taxon>
    </lineage>
</organism>
<dbReference type="Gene3D" id="3.40.30.10">
    <property type="entry name" value="Glutaredoxin"/>
    <property type="match status" value="1"/>
</dbReference>
<dbReference type="CDD" id="cd02955">
    <property type="entry name" value="SSP411"/>
    <property type="match status" value="1"/>
</dbReference>
<dbReference type="GO" id="GO:0005975">
    <property type="term" value="P:carbohydrate metabolic process"/>
    <property type="evidence" value="ECO:0007669"/>
    <property type="project" value="InterPro"/>
</dbReference>
<evidence type="ECO:0000259" key="1">
    <source>
        <dbReference type="Pfam" id="PF03190"/>
    </source>
</evidence>
<dbReference type="InterPro" id="IPR024705">
    <property type="entry name" value="Ssp411"/>
</dbReference>
<proteinExistence type="predicted"/>
<dbReference type="Gene3D" id="1.50.10.20">
    <property type="match status" value="1"/>
</dbReference>
<dbReference type="SUPFAM" id="SSF48208">
    <property type="entry name" value="Six-hairpin glycosidases"/>
    <property type="match status" value="1"/>
</dbReference>
<protein>
    <submittedName>
        <fullName evidence="2">Thioredoxin domain-containing protein</fullName>
    </submittedName>
</protein>
<dbReference type="Pfam" id="PF03190">
    <property type="entry name" value="Thioredox_DsbH"/>
    <property type="match status" value="1"/>
</dbReference>
<feature type="domain" description="Spermatogenesis-associated protein 20-like TRX" evidence="1">
    <location>
        <begin position="21"/>
        <end position="182"/>
    </location>
</feature>
<reference evidence="2" key="1">
    <citation type="journal article" date="2020" name="mSystems">
        <title>Genome- and Community-Level Interaction Insights into Carbon Utilization and Element Cycling Functions of Hydrothermarchaeota in Hydrothermal Sediment.</title>
        <authorList>
            <person name="Zhou Z."/>
            <person name="Liu Y."/>
            <person name="Xu W."/>
            <person name="Pan J."/>
            <person name="Luo Z.H."/>
            <person name="Li M."/>
        </authorList>
    </citation>
    <scope>NUCLEOTIDE SEQUENCE [LARGE SCALE GENOMIC DNA]</scope>
    <source>
        <strain evidence="2">SpSt-776</strain>
    </source>
</reference>
<accession>A0A7C3WKA2</accession>
<dbReference type="InterPro" id="IPR004879">
    <property type="entry name" value="Ssp411-like_TRX"/>
</dbReference>
<evidence type="ECO:0000313" key="2">
    <source>
        <dbReference type="EMBL" id="HGB15351.1"/>
    </source>
</evidence>